<name>A0ABQ7TTU9_SOLTU</name>
<protein>
    <submittedName>
        <fullName evidence="2">Uncharacterized protein</fullName>
    </submittedName>
</protein>
<evidence type="ECO:0000256" key="1">
    <source>
        <dbReference type="SAM" id="SignalP"/>
    </source>
</evidence>
<feature type="chain" id="PRO_5045160155" evidence="1">
    <location>
        <begin position="23"/>
        <end position="50"/>
    </location>
</feature>
<organism evidence="2 3">
    <name type="scientific">Solanum tuberosum</name>
    <name type="common">Potato</name>
    <dbReference type="NCBI Taxonomy" id="4113"/>
    <lineage>
        <taxon>Eukaryota</taxon>
        <taxon>Viridiplantae</taxon>
        <taxon>Streptophyta</taxon>
        <taxon>Embryophyta</taxon>
        <taxon>Tracheophyta</taxon>
        <taxon>Spermatophyta</taxon>
        <taxon>Magnoliopsida</taxon>
        <taxon>eudicotyledons</taxon>
        <taxon>Gunneridae</taxon>
        <taxon>Pentapetalae</taxon>
        <taxon>asterids</taxon>
        <taxon>lamiids</taxon>
        <taxon>Solanales</taxon>
        <taxon>Solanaceae</taxon>
        <taxon>Solanoideae</taxon>
        <taxon>Solaneae</taxon>
        <taxon>Solanum</taxon>
    </lineage>
</organism>
<dbReference type="Proteomes" id="UP000826656">
    <property type="component" value="Unassembled WGS sequence"/>
</dbReference>
<sequence>MSLKILHSLIILLFIDFAIGAAQKTRAAGVLAEEVRRRLLNTDPAELMDL</sequence>
<evidence type="ECO:0000313" key="2">
    <source>
        <dbReference type="EMBL" id="KAH0737603.1"/>
    </source>
</evidence>
<keyword evidence="3" id="KW-1185">Reference proteome</keyword>
<feature type="signal peptide" evidence="1">
    <location>
        <begin position="1"/>
        <end position="22"/>
    </location>
</feature>
<gene>
    <name evidence="2" type="ORF">KY290_036308</name>
</gene>
<proteinExistence type="predicted"/>
<dbReference type="EMBL" id="JAIVGD010000028">
    <property type="protein sequence ID" value="KAH0737603.1"/>
    <property type="molecule type" value="Genomic_DNA"/>
</dbReference>
<reference evidence="2 3" key="1">
    <citation type="journal article" date="2021" name="bioRxiv">
        <title>Chromosome-scale and haplotype-resolved genome assembly of a tetraploid potato cultivar.</title>
        <authorList>
            <person name="Sun H."/>
            <person name="Jiao W.-B."/>
            <person name="Krause K."/>
            <person name="Campoy J.A."/>
            <person name="Goel M."/>
            <person name="Folz-Donahue K."/>
            <person name="Kukat C."/>
            <person name="Huettel B."/>
            <person name="Schneeberger K."/>
        </authorList>
    </citation>
    <scope>NUCLEOTIDE SEQUENCE [LARGE SCALE GENOMIC DNA]</scope>
    <source>
        <strain evidence="2">SolTubOtavaFocal</strain>
        <tissue evidence="2">Leaves</tissue>
    </source>
</reference>
<comment type="caution">
    <text evidence="2">The sequence shown here is derived from an EMBL/GenBank/DDBJ whole genome shotgun (WGS) entry which is preliminary data.</text>
</comment>
<accession>A0ABQ7TTU9</accession>
<keyword evidence="1" id="KW-0732">Signal</keyword>
<evidence type="ECO:0000313" key="3">
    <source>
        <dbReference type="Proteomes" id="UP000826656"/>
    </source>
</evidence>